<dbReference type="AlphaFoldDB" id="A0A5B7CZP5"/>
<accession>A0A5B7CZP5</accession>
<dbReference type="Proteomes" id="UP000324222">
    <property type="component" value="Unassembled WGS sequence"/>
</dbReference>
<evidence type="ECO:0000256" key="1">
    <source>
        <dbReference type="SAM" id="MobiDB-lite"/>
    </source>
</evidence>
<reference evidence="2 3" key="1">
    <citation type="submission" date="2019-05" db="EMBL/GenBank/DDBJ databases">
        <title>Another draft genome of Portunus trituberculatus and its Hox gene families provides insights of decapod evolution.</title>
        <authorList>
            <person name="Jeong J.-H."/>
            <person name="Song I."/>
            <person name="Kim S."/>
            <person name="Choi T."/>
            <person name="Kim D."/>
            <person name="Ryu S."/>
            <person name="Kim W."/>
        </authorList>
    </citation>
    <scope>NUCLEOTIDE SEQUENCE [LARGE SCALE GENOMIC DNA]</scope>
    <source>
        <tissue evidence="2">Muscle</tissue>
    </source>
</reference>
<sequence length="153" mass="16710">MIVGGSGPTVFSPPNCPRPPRSLFPPAFIPLSYPHLAPVFHTTLPCLPPTAFRTSQAVQAPERRPDEDLPNVKCRGGEWGESGDAWREGVEESLVGTTLLNNDVDVVGDDGFWMAVVLVLQEEEEVKVVDVRVLKVKMLEERAVGFGVTGREC</sequence>
<protein>
    <submittedName>
        <fullName evidence="2">Uncharacterized protein</fullName>
    </submittedName>
</protein>
<comment type="caution">
    <text evidence="2">The sequence shown here is derived from an EMBL/GenBank/DDBJ whole genome shotgun (WGS) entry which is preliminary data.</text>
</comment>
<evidence type="ECO:0000313" key="3">
    <source>
        <dbReference type="Proteomes" id="UP000324222"/>
    </source>
</evidence>
<name>A0A5B7CZP5_PORTR</name>
<proteinExistence type="predicted"/>
<gene>
    <name evidence="2" type="ORF">E2C01_006489</name>
</gene>
<dbReference type="EMBL" id="VSRR010000303">
    <property type="protein sequence ID" value="MPC13746.1"/>
    <property type="molecule type" value="Genomic_DNA"/>
</dbReference>
<evidence type="ECO:0000313" key="2">
    <source>
        <dbReference type="EMBL" id="MPC13746.1"/>
    </source>
</evidence>
<keyword evidence="3" id="KW-1185">Reference proteome</keyword>
<feature type="region of interest" description="Disordered" evidence="1">
    <location>
        <begin position="55"/>
        <end position="85"/>
    </location>
</feature>
<organism evidence="2 3">
    <name type="scientific">Portunus trituberculatus</name>
    <name type="common">Swimming crab</name>
    <name type="synonym">Neptunus trituberculatus</name>
    <dbReference type="NCBI Taxonomy" id="210409"/>
    <lineage>
        <taxon>Eukaryota</taxon>
        <taxon>Metazoa</taxon>
        <taxon>Ecdysozoa</taxon>
        <taxon>Arthropoda</taxon>
        <taxon>Crustacea</taxon>
        <taxon>Multicrustacea</taxon>
        <taxon>Malacostraca</taxon>
        <taxon>Eumalacostraca</taxon>
        <taxon>Eucarida</taxon>
        <taxon>Decapoda</taxon>
        <taxon>Pleocyemata</taxon>
        <taxon>Brachyura</taxon>
        <taxon>Eubrachyura</taxon>
        <taxon>Portunoidea</taxon>
        <taxon>Portunidae</taxon>
        <taxon>Portuninae</taxon>
        <taxon>Portunus</taxon>
    </lineage>
</organism>